<dbReference type="PRINTS" id="PR01262">
    <property type="entry name" value="INNEXIN"/>
</dbReference>
<proteinExistence type="inferred from homology"/>
<evidence type="ECO:0000256" key="4">
    <source>
        <dbReference type="ARBA" id="ARBA00022475"/>
    </source>
</evidence>
<dbReference type="PANTHER" id="PTHR11893">
    <property type="entry name" value="INNEXIN"/>
    <property type="match status" value="1"/>
</dbReference>
<keyword evidence="6" id="KW-0303">Gap junction</keyword>
<dbReference type="OMA" id="FCYMAKY"/>
<dbReference type="CTD" id="251414"/>
<organism evidence="13">
    <name type="scientific">Bactrocera dorsalis</name>
    <name type="common">Oriental fruit fly</name>
    <name type="synonym">Dacus dorsalis</name>
    <dbReference type="NCBI Taxonomy" id="27457"/>
    <lineage>
        <taxon>Eukaryota</taxon>
        <taxon>Metazoa</taxon>
        <taxon>Ecdysozoa</taxon>
        <taxon>Arthropoda</taxon>
        <taxon>Hexapoda</taxon>
        <taxon>Insecta</taxon>
        <taxon>Pterygota</taxon>
        <taxon>Neoptera</taxon>
        <taxon>Endopterygota</taxon>
        <taxon>Diptera</taxon>
        <taxon>Brachycera</taxon>
        <taxon>Muscomorpha</taxon>
        <taxon>Tephritoidea</taxon>
        <taxon>Tephritidae</taxon>
        <taxon>Bactrocera</taxon>
        <taxon>Bactrocera</taxon>
    </lineage>
</organism>
<evidence type="ECO:0000313" key="13">
    <source>
        <dbReference type="EMBL" id="JAC48731.1"/>
    </source>
</evidence>
<dbReference type="InterPro" id="IPR000990">
    <property type="entry name" value="Innexin"/>
</dbReference>
<feature type="transmembrane region" description="Helical" evidence="12">
    <location>
        <begin position="20"/>
        <end position="42"/>
    </location>
</feature>
<dbReference type="GO" id="GO:0007602">
    <property type="term" value="P:phototransduction"/>
    <property type="evidence" value="ECO:0007669"/>
    <property type="project" value="TreeGrafter"/>
</dbReference>
<evidence type="ECO:0000313" key="14">
    <source>
        <dbReference type="Proteomes" id="UP001652620"/>
    </source>
</evidence>
<dbReference type="PROSITE" id="PS51013">
    <property type="entry name" value="PANNEXIN"/>
    <property type="match status" value="1"/>
</dbReference>
<feature type="transmembrane region" description="Helical" evidence="12">
    <location>
        <begin position="122"/>
        <end position="144"/>
    </location>
</feature>
<dbReference type="OrthoDB" id="5867527at2759"/>
<reference evidence="15" key="3">
    <citation type="submission" date="2025-04" db="UniProtKB">
        <authorList>
            <consortium name="RefSeq"/>
        </authorList>
    </citation>
    <scope>IDENTIFICATION</scope>
</reference>
<evidence type="ECO:0000313" key="15">
    <source>
        <dbReference type="RefSeq" id="XP_011204676.1"/>
    </source>
</evidence>
<reference evidence="13" key="1">
    <citation type="journal article" date="2014" name="BMC Genomics">
        <title>Characterizing the developmental transcriptome of the oriental fruit fly, Bactrocera dorsalis (Diptera: Tephritidae) through comparative genomic analysis with Drosophila melanogaster utilizing modENCODE datasets.</title>
        <authorList>
            <person name="Geib S.M."/>
            <person name="Calla B."/>
            <person name="Hall B."/>
            <person name="Hou S."/>
            <person name="Manoukis N.C."/>
        </authorList>
    </citation>
    <scope>NUCLEOTIDE SEQUENCE</scope>
    <source>
        <strain evidence="13">Punador</strain>
    </source>
</reference>
<keyword evidence="14" id="KW-1185">Reference proteome</keyword>
<keyword evidence="5 12" id="KW-0812">Transmembrane</keyword>
<feature type="transmembrane region" description="Helical" evidence="12">
    <location>
        <begin position="200"/>
        <end position="221"/>
    </location>
</feature>
<evidence type="ECO:0000256" key="8">
    <source>
        <dbReference type="ARBA" id="ARBA00022989"/>
    </source>
</evidence>
<gene>
    <name evidence="13" type="primary">INX5</name>
    <name evidence="12" type="synonym">inx</name>
    <name evidence="15" type="synonym">LOC105227158</name>
</gene>
<dbReference type="GO" id="GO:0005921">
    <property type="term" value="C:gap junction"/>
    <property type="evidence" value="ECO:0007669"/>
    <property type="project" value="UniProtKB-SubCell"/>
</dbReference>
<evidence type="ECO:0000256" key="12">
    <source>
        <dbReference type="RuleBase" id="RU010713"/>
    </source>
</evidence>
<comment type="function">
    <text evidence="12">Structural component of the gap junctions.</text>
</comment>
<evidence type="ECO:0000256" key="5">
    <source>
        <dbReference type="ARBA" id="ARBA00022692"/>
    </source>
</evidence>
<name>A0A034VZN1_BACDO</name>
<dbReference type="PANTHER" id="PTHR11893:SF43">
    <property type="entry name" value="INNEXIN INX4-RELATED"/>
    <property type="match status" value="1"/>
</dbReference>
<evidence type="ECO:0000256" key="1">
    <source>
        <dbReference type="ARBA" id="ARBA00004610"/>
    </source>
</evidence>
<dbReference type="GO" id="GO:0005886">
    <property type="term" value="C:plasma membrane"/>
    <property type="evidence" value="ECO:0007669"/>
    <property type="project" value="UniProtKB-SubCell"/>
</dbReference>
<dbReference type="EMBL" id="GAKP01010221">
    <property type="protein sequence ID" value="JAC48731.1"/>
    <property type="molecule type" value="Transcribed_RNA"/>
</dbReference>
<dbReference type="GeneID" id="105227158"/>
<evidence type="ECO:0000256" key="6">
    <source>
        <dbReference type="ARBA" id="ARBA00022868"/>
    </source>
</evidence>
<protein>
    <recommendedName>
        <fullName evidence="12">Innexin</fullName>
    </recommendedName>
</protein>
<dbReference type="GO" id="GO:0005243">
    <property type="term" value="F:gap junction channel activity"/>
    <property type="evidence" value="ECO:0007669"/>
    <property type="project" value="TreeGrafter"/>
</dbReference>
<accession>A0A034VZN1</accession>
<comment type="subcellular location">
    <subcellularLocation>
        <location evidence="1">Cell junction</location>
        <location evidence="1">Gap junction</location>
    </subcellularLocation>
    <subcellularLocation>
        <location evidence="2 12">Cell membrane</location>
        <topology evidence="2 12">Multi-pass membrane protein</topology>
    </subcellularLocation>
</comment>
<dbReference type="Proteomes" id="UP001652620">
    <property type="component" value="Chromosome 5"/>
</dbReference>
<evidence type="ECO:0000256" key="2">
    <source>
        <dbReference type="ARBA" id="ARBA00004651"/>
    </source>
</evidence>
<comment type="similarity">
    <text evidence="12">Belongs to the pannexin family.</text>
</comment>
<evidence type="ECO:0000256" key="7">
    <source>
        <dbReference type="ARBA" id="ARBA00022949"/>
    </source>
</evidence>
<keyword evidence="9 12" id="KW-0406">Ion transport</keyword>
<evidence type="ECO:0000256" key="9">
    <source>
        <dbReference type="ARBA" id="ARBA00023065"/>
    </source>
</evidence>
<evidence type="ECO:0000256" key="11">
    <source>
        <dbReference type="ARBA" id="ARBA00023303"/>
    </source>
</evidence>
<dbReference type="KEGG" id="bdr:105227158"/>
<dbReference type="AlphaFoldDB" id="A0A034VZN1"/>
<keyword evidence="3 12" id="KW-0813">Transport</keyword>
<keyword evidence="10 12" id="KW-0472">Membrane</keyword>
<sequence>MYAAVKPLSKYLQLKSVRIYDVVFTLHSKCTVVILLTCTFLLSAKQYFGEPIQCLGDDKYSEFVNSYCWTMGTYIYNVYDVQDRIPHGNKLLSTQTGEASPYIAEGLITEVYGVTERVYLRYYQWVIMLLLLQSVFFYFPSFLWKMWEGQRLKQLCSEVGDALIPENTYVERLRLLVKYFSTDYKEIHFCYMVKGLTCEVLNFVIGVINILLLNVFLNGFWTKYIEALTAVPRYDWDNWNRMSSRIFPKVAKCDYFVFGPGGSQTKRDVLCILPLNILNEKIFVFLWCWFLIMAVIAGLNLLYRLFLMSSRTFRLKMISTQLRPMSTTQVQLALQNISFGDWFLLFKVSVNINPMLFRDLINELYKQHKLSNNLSSV</sequence>
<keyword evidence="4" id="KW-1003">Cell membrane</keyword>
<keyword evidence="11 12" id="KW-0407">Ion channel</keyword>
<reference evidence="15" key="2">
    <citation type="journal article" date="2016" name="BMC Genomics">
        <title>RNA sequencing to characterize transcriptional changes of sexual maturation and mating in the female oriental fruit fly Bactrocera dorsalis.</title>
        <authorList>
            <person name="Zheng W."/>
            <person name="Luo D."/>
            <person name="Wu F."/>
            <person name="Wang J."/>
            <person name="Zhang H."/>
        </authorList>
    </citation>
    <scope>NUCLEOTIDE SEQUENCE</scope>
</reference>
<evidence type="ECO:0000256" key="10">
    <source>
        <dbReference type="ARBA" id="ARBA00023136"/>
    </source>
</evidence>
<dbReference type="GO" id="GO:0034220">
    <property type="term" value="P:monoatomic ion transmembrane transport"/>
    <property type="evidence" value="ECO:0007669"/>
    <property type="project" value="UniProtKB-KW"/>
</dbReference>
<keyword evidence="7" id="KW-0965">Cell junction</keyword>
<dbReference type="RefSeq" id="XP_011204676.1">
    <property type="nucleotide sequence ID" value="XM_011206374.3"/>
</dbReference>
<keyword evidence="8 12" id="KW-1133">Transmembrane helix</keyword>
<evidence type="ECO:0000256" key="3">
    <source>
        <dbReference type="ARBA" id="ARBA00022448"/>
    </source>
</evidence>
<feature type="transmembrane region" description="Helical" evidence="12">
    <location>
        <begin position="282"/>
        <end position="307"/>
    </location>
</feature>
<dbReference type="Pfam" id="PF00876">
    <property type="entry name" value="Innexin"/>
    <property type="match status" value="1"/>
</dbReference>